<name>A0ABD3ETP9_9STRA</name>
<keyword evidence="3" id="KW-1185">Reference proteome</keyword>
<dbReference type="EMBL" id="JBIMZQ010000061">
    <property type="protein sequence ID" value="KAL3657687.1"/>
    <property type="molecule type" value="Genomic_DNA"/>
</dbReference>
<sequence>MATIYFHYHELLRQSADQAVRNGRKDHPNDDEDQQQQAATSTSSEKKRLKKAKENQDEDGALKSPFSFHADTEATLAALQPRMNRLAYLQTAGATNLEALTRSLGPKL</sequence>
<accession>A0ABD3ETP9</accession>
<evidence type="ECO:0000313" key="2">
    <source>
        <dbReference type="EMBL" id="KAL3657687.1"/>
    </source>
</evidence>
<feature type="region of interest" description="Disordered" evidence="1">
    <location>
        <begin position="17"/>
        <end position="66"/>
    </location>
</feature>
<organism evidence="2 3">
    <name type="scientific">Phytophthora oleae</name>
    <dbReference type="NCBI Taxonomy" id="2107226"/>
    <lineage>
        <taxon>Eukaryota</taxon>
        <taxon>Sar</taxon>
        <taxon>Stramenopiles</taxon>
        <taxon>Oomycota</taxon>
        <taxon>Peronosporomycetes</taxon>
        <taxon>Peronosporales</taxon>
        <taxon>Peronosporaceae</taxon>
        <taxon>Phytophthora</taxon>
    </lineage>
</organism>
<reference evidence="2 3" key="1">
    <citation type="submission" date="2024-09" db="EMBL/GenBank/DDBJ databases">
        <title>Genome sequencing and assembly of Phytophthora oleae, isolate VK10A, causative agent of rot of olive drupes.</title>
        <authorList>
            <person name="Conti Taguali S."/>
            <person name="Riolo M."/>
            <person name="La Spada F."/>
            <person name="Cacciola S.O."/>
            <person name="Dionisio G."/>
        </authorList>
    </citation>
    <scope>NUCLEOTIDE SEQUENCE [LARGE SCALE GENOMIC DNA]</scope>
    <source>
        <strain evidence="2 3">VK10A</strain>
    </source>
</reference>
<evidence type="ECO:0000256" key="1">
    <source>
        <dbReference type="SAM" id="MobiDB-lite"/>
    </source>
</evidence>
<dbReference type="Proteomes" id="UP001632037">
    <property type="component" value="Unassembled WGS sequence"/>
</dbReference>
<evidence type="ECO:0000313" key="3">
    <source>
        <dbReference type="Proteomes" id="UP001632037"/>
    </source>
</evidence>
<dbReference type="AlphaFoldDB" id="A0ABD3ETP9"/>
<comment type="caution">
    <text evidence="2">The sequence shown here is derived from an EMBL/GenBank/DDBJ whole genome shotgun (WGS) entry which is preliminary data.</text>
</comment>
<protein>
    <submittedName>
        <fullName evidence="2">Uncharacterized protein</fullName>
    </submittedName>
</protein>
<proteinExistence type="predicted"/>
<gene>
    <name evidence="2" type="ORF">V7S43_017262</name>
</gene>